<accession>A0ABV0T2C4</accession>
<name>A0ABV0T2C4_9TELE</name>
<proteinExistence type="predicted"/>
<dbReference type="Proteomes" id="UP001482620">
    <property type="component" value="Unassembled WGS sequence"/>
</dbReference>
<protein>
    <submittedName>
        <fullName evidence="1">Uncharacterized protein</fullName>
    </submittedName>
</protein>
<sequence>MLKVLVFNSFPKLLKLISEKLPQDFIYITGHILSGNGGGKNPWQTVSRLGMSPHLCHHRLVPWLAGDLPWCKVGIHIPSTAMRRRILQWGSGKGSTMEGKY</sequence>
<dbReference type="EMBL" id="JAHRIQ010014715">
    <property type="protein sequence ID" value="MEQ2226236.1"/>
    <property type="molecule type" value="Genomic_DNA"/>
</dbReference>
<evidence type="ECO:0000313" key="1">
    <source>
        <dbReference type="EMBL" id="MEQ2226236.1"/>
    </source>
</evidence>
<comment type="caution">
    <text evidence="1">The sequence shown here is derived from an EMBL/GenBank/DDBJ whole genome shotgun (WGS) entry which is preliminary data.</text>
</comment>
<evidence type="ECO:0000313" key="2">
    <source>
        <dbReference type="Proteomes" id="UP001482620"/>
    </source>
</evidence>
<reference evidence="1 2" key="1">
    <citation type="submission" date="2021-06" db="EMBL/GenBank/DDBJ databases">
        <authorList>
            <person name="Palmer J.M."/>
        </authorList>
    </citation>
    <scope>NUCLEOTIDE SEQUENCE [LARGE SCALE GENOMIC DNA]</scope>
    <source>
        <strain evidence="2">if_2019</strain>
        <tissue evidence="1">Muscle</tissue>
    </source>
</reference>
<organism evidence="1 2">
    <name type="scientific">Ilyodon furcidens</name>
    <name type="common">goldbreast splitfin</name>
    <dbReference type="NCBI Taxonomy" id="33524"/>
    <lineage>
        <taxon>Eukaryota</taxon>
        <taxon>Metazoa</taxon>
        <taxon>Chordata</taxon>
        <taxon>Craniata</taxon>
        <taxon>Vertebrata</taxon>
        <taxon>Euteleostomi</taxon>
        <taxon>Actinopterygii</taxon>
        <taxon>Neopterygii</taxon>
        <taxon>Teleostei</taxon>
        <taxon>Neoteleostei</taxon>
        <taxon>Acanthomorphata</taxon>
        <taxon>Ovalentaria</taxon>
        <taxon>Atherinomorphae</taxon>
        <taxon>Cyprinodontiformes</taxon>
        <taxon>Goodeidae</taxon>
        <taxon>Ilyodon</taxon>
    </lineage>
</organism>
<gene>
    <name evidence="1" type="ORF">ILYODFUR_025532</name>
</gene>
<keyword evidence="2" id="KW-1185">Reference proteome</keyword>